<keyword evidence="2" id="KW-1133">Transmembrane helix</keyword>
<feature type="coiled-coil region" evidence="1">
    <location>
        <begin position="62"/>
        <end position="89"/>
    </location>
</feature>
<keyword evidence="4" id="KW-1185">Reference proteome</keyword>
<evidence type="ECO:0000313" key="3">
    <source>
        <dbReference type="EMBL" id="VDN07504.1"/>
    </source>
</evidence>
<accession>A0A158RD22</accession>
<dbReference type="WBParaSite" id="TCLT_0000985001-mRNA-1">
    <property type="protein sequence ID" value="TCLT_0000985001-mRNA-1"/>
    <property type="gene ID" value="TCLT_0000985001"/>
</dbReference>
<protein>
    <submittedName>
        <fullName evidence="3 5">Uncharacterized protein</fullName>
    </submittedName>
</protein>
<dbReference type="Proteomes" id="UP000276776">
    <property type="component" value="Unassembled WGS sequence"/>
</dbReference>
<evidence type="ECO:0000256" key="2">
    <source>
        <dbReference type="SAM" id="Phobius"/>
    </source>
</evidence>
<sequence>MKLLERKQQELQRVSTEIQILSRGNPQQQRKCARLLYISWQKISNFRLDELKKQIETIGGDTGSAKKKRKKLEKEYEEVREKVGKGEEMKESEGANDSTLSIQTDENIYLGEQQPEVKPIHKDQFGVYEQIRATDGVEERMLKRKKIVSESEDVFTLRIASLRGIEKDIGNMIERIASPAIIKFEEELRLIRKRSIKDIRLLKIEIAKLEKRLNEINYNCRTCESSMAKMNLTTKRMLFDLIGFVVYILRNALYLVARIRDLLVSQNEN</sequence>
<dbReference type="OMA" id="PQQQRKC"/>
<evidence type="ECO:0000256" key="1">
    <source>
        <dbReference type="SAM" id="Coils"/>
    </source>
</evidence>
<keyword evidence="1" id="KW-0175">Coiled coil</keyword>
<name>A0A158RD22_THECL</name>
<feature type="coiled-coil region" evidence="1">
    <location>
        <begin position="192"/>
        <end position="219"/>
    </location>
</feature>
<dbReference type="EMBL" id="UYYF01004893">
    <property type="protein sequence ID" value="VDN07504.1"/>
    <property type="molecule type" value="Genomic_DNA"/>
</dbReference>
<evidence type="ECO:0000313" key="5">
    <source>
        <dbReference type="WBParaSite" id="TCLT_0000985001-mRNA-1"/>
    </source>
</evidence>
<reference evidence="5" key="1">
    <citation type="submission" date="2016-04" db="UniProtKB">
        <authorList>
            <consortium name="WormBaseParasite"/>
        </authorList>
    </citation>
    <scope>IDENTIFICATION</scope>
</reference>
<reference evidence="3 4" key="2">
    <citation type="submission" date="2018-11" db="EMBL/GenBank/DDBJ databases">
        <authorList>
            <consortium name="Pathogen Informatics"/>
        </authorList>
    </citation>
    <scope>NUCLEOTIDE SEQUENCE [LARGE SCALE GENOMIC DNA]</scope>
</reference>
<evidence type="ECO:0000313" key="4">
    <source>
        <dbReference type="Proteomes" id="UP000276776"/>
    </source>
</evidence>
<gene>
    <name evidence="3" type="ORF">TCLT_LOCUS9839</name>
</gene>
<feature type="transmembrane region" description="Helical" evidence="2">
    <location>
        <begin position="237"/>
        <end position="257"/>
    </location>
</feature>
<proteinExistence type="predicted"/>
<dbReference type="OrthoDB" id="5852042at2759"/>
<dbReference type="AlphaFoldDB" id="A0A158RD22"/>
<keyword evidence="2" id="KW-0812">Transmembrane</keyword>
<organism evidence="5">
    <name type="scientific">Thelazia callipaeda</name>
    <name type="common">Oriental eyeworm</name>
    <name type="synonym">Parasitic nematode</name>
    <dbReference type="NCBI Taxonomy" id="103827"/>
    <lineage>
        <taxon>Eukaryota</taxon>
        <taxon>Metazoa</taxon>
        <taxon>Ecdysozoa</taxon>
        <taxon>Nematoda</taxon>
        <taxon>Chromadorea</taxon>
        <taxon>Rhabditida</taxon>
        <taxon>Spirurina</taxon>
        <taxon>Spiruromorpha</taxon>
        <taxon>Thelazioidea</taxon>
        <taxon>Thelaziidae</taxon>
        <taxon>Thelazia</taxon>
    </lineage>
</organism>
<keyword evidence="2" id="KW-0472">Membrane</keyword>